<dbReference type="GO" id="GO:0022857">
    <property type="term" value="F:transmembrane transporter activity"/>
    <property type="evidence" value="ECO:0007669"/>
    <property type="project" value="InterPro"/>
</dbReference>
<dbReference type="EMBL" id="AZGA01000019">
    <property type="protein sequence ID" value="KRM34952.1"/>
    <property type="molecule type" value="Genomic_DNA"/>
</dbReference>
<feature type="transmembrane region" description="Helical" evidence="1">
    <location>
        <begin position="79"/>
        <end position="108"/>
    </location>
</feature>
<gene>
    <name evidence="2" type="ORF">FC83_GL001887</name>
</gene>
<dbReference type="AlphaFoldDB" id="X0PGJ1"/>
<dbReference type="STRING" id="1423734.FC83_GL001887"/>
<keyword evidence="1" id="KW-0812">Transmembrane</keyword>
<dbReference type="eggNOG" id="COG4684">
    <property type="taxonomic scope" value="Bacteria"/>
</dbReference>
<feature type="transmembrane region" description="Helical" evidence="1">
    <location>
        <begin position="163"/>
        <end position="194"/>
    </location>
</feature>
<accession>X0PGJ1</accession>
<dbReference type="Gene3D" id="1.10.1760.20">
    <property type="match status" value="1"/>
</dbReference>
<evidence type="ECO:0000313" key="2">
    <source>
        <dbReference type="EMBL" id="KRM34952.1"/>
    </source>
</evidence>
<dbReference type="Proteomes" id="UP000051236">
    <property type="component" value="Unassembled WGS sequence"/>
</dbReference>
<evidence type="ECO:0000256" key="1">
    <source>
        <dbReference type="SAM" id="Phobius"/>
    </source>
</evidence>
<proteinExistence type="predicted"/>
<dbReference type="OrthoDB" id="9813540at2"/>
<evidence type="ECO:0000313" key="3">
    <source>
        <dbReference type="Proteomes" id="UP000051236"/>
    </source>
</evidence>
<sequence length="200" mass="21125">MGKTRSAAFEVSILGLLSALLVLQVYIPLVIPGGVAITTMHITVALGAVILGTRDGAILGGVWGLLSLFRAYTSPDGPLSILLFTNPLIAIVPRVMVGVVAGLLFGFFVKRTKLNRPLSLGITGLLSALTNTVLVVLFTWGWFSFKGAGVLLKTAGAANTQNLLLFLIVLVSFNAIIEAIVGTLLVPTIGMPLLRFRKNN</sequence>
<dbReference type="PATRIC" id="fig|1423734.3.peg.1910"/>
<keyword evidence="1" id="KW-0472">Membrane</keyword>
<dbReference type="InterPro" id="IPR024529">
    <property type="entry name" value="ECF_trnsprt_substrate-spec"/>
</dbReference>
<dbReference type="Pfam" id="PF12822">
    <property type="entry name" value="ECF_trnsprt"/>
    <property type="match status" value="1"/>
</dbReference>
<keyword evidence="3" id="KW-1185">Reference proteome</keyword>
<feature type="transmembrane region" description="Helical" evidence="1">
    <location>
        <begin position="120"/>
        <end position="143"/>
    </location>
</feature>
<reference evidence="2 3" key="1">
    <citation type="journal article" date="2015" name="Genome Announc.">
        <title>Expanding the biotechnology potential of lactobacilli through comparative genomics of 213 strains and associated genera.</title>
        <authorList>
            <person name="Sun Z."/>
            <person name="Harris H.M."/>
            <person name="McCann A."/>
            <person name="Guo C."/>
            <person name="Argimon S."/>
            <person name="Zhang W."/>
            <person name="Yang X."/>
            <person name="Jeffery I.B."/>
            <person name="Cooney J.C."/>
            <person name="Kagawa T.F."/>
            <person name="Liu W."/>
            <person name="Song Y."/>
            <person name="Salvetti E."/>
            <person name="Wrobel A."/>
            <person name="Rasinkangas P."/>
            <person name="Parkhill J."/>
            <person name="Rea M.C."/>
            <person name="O'Sullivan O."/>
            <person name="Ritari J."/>
            <person name="Douillard F.P."/>
            <person name="Paul Ross R."/>
            <person name="Yang R."/>
            <person name="Briner A.E."/>
            <person name="Felis G.E."/>
            <person name="de Vos W.M."/>
            <person name="Barrangou R."/>
            <person name="Klaenhammer T.R."/>
            <person name="Caufield P.W."/>
            <person name="Cui Y."/>
            <person name="Zhang H."/>
            <person name="O'Toole P.W."/>
        </authorList>
    </citation>
    <scope>NUCLEOTIDE SEQUENCE [LARGE SCALE GENOMIC DNA]</scope>
    <source>
        <strain evidence="2 3">DSM 18527</strain>
    </source>
</reference>
<feature type="transmembrane region" description="Helical" evidence="1">
    <location>
        <begin position="7"/>
        <end position="27"/>
    </location>
</feature>
<protein>
    <submittedName>
        <fullName evidence="2">Membrane protein</fullName>
    </submittedName>
</protein>
<name>X0PGJ1_9LACO</name>
<comment type="caution">
    <text evidence="2">The sequence shown here is derived from an EMBL/GenBank/DDBJ whole genome shotgun (WGS) entry which is preliminary data.</text>
</comment>
<keyword evidence="1" id="KW-1133">Transmembrane helix</keyword>
<dbReference type="RefSeq" id="WP_035454628.1">
    <property type="nucleotide sequence ID" value="NZ_AZGA01000019.1"/>
</dbReference>
<organism evidence="2 3">
    <name type="scientific">Agrilactobacillus composti DSM 18527 = JCM 14202</name>
    <dbReference type="NCBI Taxonomy" id="1423734"/>
    <lineage>
        <taxon>Bacteria</taxon>
        <taxon>Bacillati</taxon>
        <taxon>Bacillota</taxon>
        <taxon>Bacilli</taxon>
        <taxon>Lactobacillales</taxon>
        <taxon>Lactobacillaceae</taxon>
        <taxon>Agrilactobacillus</taxon>
    </lineage>
</organism>